<dbReference type="EMBL" id="JX684091">
    <property type="protein sequence ID" value="AGF93415.1"/>
    <property type="molecule type" value="Genomic_DNA"/>
</dbReference>
<gene>
    <name evidence="1" type="ORF">FLSS-25_0016</name>
</gene>
<organism evidence="1">
    <name type="scientific">uncultured organism</name>
    <dbReference type="NCBI Taxonomy" id="155900"/>
    <lineage>
        <taxon>unclassified sequences</taxon>
        <taxon>environmental samples</taxon>
    </lineage>
</organism>
<sequence length="125" mass="14813">MNQEKTTLEINISKELKSKLKKDHTDVSQYVQELIKKDNESTSSEVISSSEEEMELKGEKEILENLELEKLKEFLKNYRKKNWIEYILNTRGEEAIRSEAKRIAGMKKNEWSEFLNSIEETKKLK</sequence>
<name>M1PQH3_9ZZZZ</name>
<evidence type="ECO:0000313" key="1">
    <source>
        <dbReference type="EMBL" id="AGF93415.1"/>
    </source>
</evidence>
<protein>
    <submittedName>
        <fullName evidence="1">Uncharacterized protein</fullName>
    </submittedName>
</protein>
<dbReference type="AlphaFoldDB" id="M1PQH3"/>
<accession>M1PQH3</accession>
<proteinExistence type="predicted"/>
<reference evidence="1" key="1">
    <citation type="journal article" date="2013" name="Syst. Appl. Microbiol.">
        <title>New insights into the archaeal diversity of a hypersaline microbial mat obtained by a metagenomic approach.</title>
        <authorList>
            <person name="Lopez-Lopez A."/>
            <person name="Richter M."/>
            <person name="Pena A."/>
            <person name="Tamames J."/>
            <person name="Rossello-Mora R."/>
        </authorList>
    </citation>
    <scope>NUCLEOTIDE SEQUENCE</scope>
</reference>